<feature type="domain" description="SseB protein N-terminal" evidence="2">
    <location>
        <begin position="44"/>
        <end position="167"/>
    </location>
</feature>
<gene>
    <name evidence="3" type="ORF">SAMN06295879_3358</name>
</gene>
<dbReference type="Pfam" id="PF07179">
    <property type="entry name" value="SseB"/>
    <property type="match status" value="1"/>
</dbReference>
<accession>A0A1T4YJ78</accession>
<evidence type="ECO:0000313" key="4">
    <source>
        <dbReference type="Proteomes" id="UP000189735"/>
    </source>
</evidence>
<feature type="region of interest" description="Disordered" evidence="1">
    <location>
        <begin position="1"/>
        <end position="21"/>
    </location>
</feature>
<sequence>MTEHPGGHPPHDRHATDSAGQPWAGRSFDANFFAGDSGDAPERLLEALRRFRTAELAQEDVLDAVRDVRLLVPLVAHAGETGVDAHGRRFDKTQELSLVTVSAPDGRRVLPVFTSTEAMAAWNPAARPIPASARRAALAAAGEDTPLIVLDPTSDTEFVFRRPMLRAIAEGTPWVHPIADAGIVAEFERTVVGLPAVRAVRLVDGDPDARLSGPQVVVELGLVPGLTRPELDEVLAALQQRWQRSESIAAGVDSLGIRLAEAR</sequence>
<proteinExistence type="predicted"/>
<dbReference type="RefSeq" id="WP_078715340.1">
    <property type="nucleotide sequence ID" value="NZ_FUYG01000010.1"/>
</dbReference>
<evidence type="ECO:0000259" key="2">
    <source>
        <dbReference type="Pfam" id="PF07179"/>
    </source>
</evidence>
<evidence type="ECO:0000256" key="1">
    <source>
        <dbReference type="SAM" id="MobiDB-lite"/>
    </source>
</evidence>
<dbReference type="AlphaFoldDB" id="A0A1T4YJ78"/>
<reference evidence="4" key="1">
    <citation type="submission" date="2017-02" db="EMBL/GenBank/DDBJ databases">
        <authorList>
            <person name="Varghese N."/>
            <person name="Submissions S."/>
        </authorList>
    </citation>
    <scope>NUCLEOTIDE SEQUENCE [LARGE SCALE GENOMIC DNA]</scope>
    <source>
        <strain evidence="4">VKM Ac-2052</strain>
    </source>
</reference>
<dbReference type="Proteomes" id="UP000189735">
    <property type="component" value="Unassembled WGS sequence"/>
</dbReference>
<dbReference type="InterPro" id="IPR009839">
    <property type="entry name" value="SseB_N"/>
</dbReference>
<organism evidence="3 4">
    <name type="scientific">Agreia bicolorata</name>
    <dbReference type="NCBI Taxonomy" id="110935"/>
    <lineage>
        <taxon>Bacteria</taxon>
        <taxon>Bacillati</taxon>
        <taxon>Actinomycetota</taxon>
        <taxon>Actinomycetes</taxon>
        <taxon>Micrococcales</taxon>
        <taxon>Microbacteriaceae</taxon>
        <taxon>Agreia</taxon>
    </lineage>
</organism>
<evidence type="ECO:0000313" key="3">
    <source>
        <dbReference type="EMBL" id="SKB01839.1"/>
    </source>
</evidence>
<feature type="compositionally biased region" description="Basic and acidic residues" evidence="1">
    <location>
        <begin position="1"/>
        <end position="16"/>
    </location>
</feature>
<name>A0A1T4YJ78_9MICO</name>
<dbReference type="EMBL" id="FUYG01000010">
    <property type="protein sequence ID" value="SKB01839.1"/>
    <property type="molecule type" value="Genomic_DNA"/>
</dbReference>
<protein>
    <submittedName>
        <fullName evidence="3">SseB protein N-terminal domain-containing protein</fullName>
    </submittedName>
</protein>